<dbReference type="Gene3D" id="3.30.560.10">
    <property type="entry name" value="Glucose Oxidase, domain 3"/>
    <property type="match status" value="1"/>
</dbReference>
<dbReference type="PANTHER" id="PTHR11552:SF78">
    <property type="entry name" value="GLUCOSE-METHANOL-CHOLINE OXIDOREDUCTASE N-TERMINAL DOMAIN-CONTAINING PROTEIN"/>
    <property type="match status" value="1"/>
</dbReference>
<dbReference type="GO" id="GO:0016614">
    <property type="term" value="F:oxidoreductase activity, acting on CH-OH group of donors"/>
    <property type="evidence" value="ECO:0007669"/>
    <property type="project" value="InterPro"/>
</dbReference>
<dbReference type="Gene3D" id="3.50.50.60">
    <property type="entry name" value="FAD/NAD(P)-binding domain"/>
    <property type="match status" value="1"/>
</dbReference>
<dbReference type="AlphaFoldDB" id="R8B9T0"/>
<dbReference type="GO" id="GO:0050660">
    <property type="term" value="F:flavin adenine dinucleotide binding"/>
    <property type="evidence" value="ECO:0007669"/>
    <property type="project" value="InterPro"/>
</dbReference>
<evidence type="ECO:0000256" key="1">
    <source>
        <dbReference type="ARBA" id="ARBA00010790"/>
    </source>
</evidence>
<dbReference type="EMBL" id="KB933364">
    <property type="protein sequence ID" value="EON96053.1"/>
    <property type="molecule type" value="Genomic_DNA"/>
</dbReference>
<evidence type="ECO:0000313" key="4">
    <source>
        <dbReference type="Proteomes" id="UP000014074"/>
    </source>
</evidence>
<proteinExistence type="inferred from homology"/>
<dbReference type="Pfam" id="PF05199">
    <property type="entry name" value="GMC_oxred_C"/>
    <property type="match status" value="1"/>
</dbReference>
<dbReference type="OrthoDB" id="269227at2759"/>
<dbReference type="InterPro" id="IPR007867">
    <property type="entry name" value="GMC_OxRtase_C"/>
</dbReference>
<evidence type="ECO:0000259" key="2">
    <source>
        <dbReference type="Pfam" id="PF05199"/>
    </source>
</evidence>
<dbReference type="RefSeq" id="XP_007919163.1">
    <property type="nucleotide sequence ID" value="XM_007920972.1"/>
</dbReference>
<dbReference type="SUPFAM" id="SSF51905">
    <property type="entry name" value="FAD/NAD(P)-binding domain"/>
    <property type="match status" value="1"/>
</dbReference>
<dbReference type="SUPFAM" id="SSF54373">
    <property type="entry name" value="FAD-linked reductases, C-terminal domain"/>
    <property type="match status" value="1"/>
</dbReference>
<protein>
    <submittedName>
        <fullName evidence="3">Putative alcohol oxidase protein</fullName>
    </submittedName>
</protein>
<dbReference type="Proteomes" id="UP000014074">
    <property type="component" value="Unassembled WGS sequence"/>
</dbReference>
<keyword evidence="4" id="KW-1185">Reference proteome</keyword>
<dbReference type="InterPro" id="IPR012132">
    <property type="entry name" value="GMC_OxRdtase"/>
</dbReference>
<dbReference type="PANTHER" id="PTHR11552">
    <property type="entry name" value="GLUCOSE-METHANOL-CHOLINE GMC OXIDOREDUCTASE"/>
    <property type="match status" value="1"/>
</dbReference>
<sequence>MVLKQAGLSVLVDLPGVGSGYQDHNAVYCPYKTNLTPEETLDGLWSGRYAQEDATSKNDPILGWNACDIFGQIRPTETEVAELGGSFEKAWSQDFKNQPNKPFTLIAPVSGYLGDHQSVDPGQYITVVPYTAYPWSRGSIHITGYKPNDDVDFDCGFLSDPKDVTALMFAYKKTRELMRRTDMYRGEVISGHPRFPPDSKAACITLADEGLKMDQVENLEYSDEDNKALEKWIREGVSSTWHSLGTNKMAPREEMGVVDRSLNVYGVHGLKVVDLSIAPENVGANTHNTALVIGEKGADIIIKELKLV</sequence>
<dbReference type="InterPro" id="IPR036188">
    <property type="entry name" value="FAD/NAD-bd_sf"/>
</dbReference>
<dbReference type="HOGENOM" id="CLU_061414_0_0_1"/>
<comment type="similarity">
    <text evidence="1">Belongs to the GMC oxidoreductase family.</text>
</comment>
<evidence type="ECO:0000313" key="3">
    <source>
        <dbReference type="EMBL" id="EON96053.1"/>
    </source>
</evidence>
<organism evidence="3 4">
    <name type="scientific">Phaeoacremonium minimum (strain UCR-PA7)</name>
    <name type="common">Esca disease fungus</name>
    <name type="synonym">Togninia minima</name>
    <dbReference type="NCBI Taxonomy" id="1286976"/>
    <lineage>
        <taxon>Eukaryota</taxon>
        <taxon>Fungi</taxon>
        <taxon>Dikarya</taxon>
        <taxon>Ascomycota</taxon>
        <taxon>Pezizomycotina</taxon>
        <taxon>Sordariomycetes</taxon>
        <taxon>Sordariomycetidae</taxon>
        <taxon>Togniniales</taxon>
        <taxon>Togniniaceae</taxon>
        <taxon>Phaeoacremonium</taxon>
    </lineage>
</organism>
<dbReference type="KEGG" id="tmn:UCRPA7_8459"/>
<reference evidence="4" key="1">
    <citation type="journal article" date="2013" name="Genome Announc.">
        <title>Draft genome sequence of the ascomycete Phaeoacremonium aleophilum strain UCR-PA7, a causal agent of the esca disease complex in grapevines.</title>
        <authorList>
            <person name="Blanco-Ulate B."/>
            <person name="Rolshausen P."/>
            <person name="Cantu D."/>
        </authorList>
    </citation>
    <scope>NUCLEOTIDE SEQUENCE [LARGE SCALE GENOMIC DNA]</scope>
    <source>
        <strain evidence="4">UCR-PA7</strain>
    </source>
</reference>
<accession>R8B9T0</accession>
<dbReference type="eggNOG" id="KOG1238">
    <property type="taxonomic scope" value="Eukaryota"/>
</dbReference>
<gene>
    <name evidence="3" type="ORF">UCRPA7_8459</name>
</gene>
<dbReference type="GeneID" id="19329311"/>
<name>R8B9T0_PHAM7</name>
<feature type="domain" description="Glucose-methanol-choline oxidoreductase C-terminal" evidence="2">
    <location>
        <begin position="134"/>
        <end position="294"/>
    </location>
</feature>